<dbReference type="InterPro" id="IPR036388">
    <property type="entry name" value="WH-like_DNA-bd_sf"/>
</dbReference>
<name>A0A948TFY8_9GAMM</name>
<dbReference type="Gene3D" id="3.40.630.10">
    <property type="entry name" value="Zn peptidases"/>
    <property type="match status" value="1"/>
</dbReference>
<dbReference type="InterPro" id="IPR032589">
    <property type="entry name" value="DUF4910"/>
</dbReference>
<organism evidence="5 6">
    <name type="scientific">Candidatus Anaerobiospirillum pullicola</name>
    <dbReference type="NCBI Taxonomy" id="2838451"/>
    <lineage>
        <taxon>Bacteria</taxon>
        <taxon>Pseudomonadati</taxon>
        <taxon>Pseudomonadota</taxon>
        <taxon>Gammaproteobacteria</taxon>
        <taxon>Aeromonadales</taxon>
        <taxon>Succinivibrionaceae</taxon>
        <taxon>Anaerobiospirillum</taxon>
    </lineage>
</organism>
<evidence type="ECO:0000259" key="2">
    <source>
        <dbReference type="Pfam" id="PF09940"/>
    </source>
</evidence>
<evidence type="ECO:0000259" key="4">
    <source>
        <dbReference type="Pfam" id="PF16254"/>
    </source>
</evidence>
<feature type="domain" description="DUF2172" evidence="2">
    <location>
        <begin position="63"/>
        <end position="152"/>
    </location>
</feature>
<evidence type="ECO:0000313" key="6">
    <source>
        <dbReference type="Proteomes" id="UP000733611"/>
    </source>
</evidence>
<evidence type="ECO:0000313" key="5">
    <source>
        <dbReference type="EMBL" id="MBU3844350.1"/>
    </source>
</evidence>
<feature type="domain" description="UCP01524 winged helix-turn-helix" evidence="3">
    <location>
        <begin position="577"/>
        <end position="652"/>
    </location>
</feature>
<dbReference type="Proteomes" id="UP000733611">
    <property type="component" value="Unassembled WGS sequence"/>
</dbReference>
<reference evidence="5" key="1">
    <citation type="journal article" date="2021" name="PeerJ">
        <title>Extensive microbial diversity within the chicken gut microbiome revealed by metagenomics and culture.</title>
        <authorList>
            <person name="Gilroy R."/>
            <person name="Ravi A."/>
            <person name="Getino M."/>
            <person name="Pursley I."/>
            <person name="Horton D.L."/>
            <person name="Alikhan N.F."/>
            <person name="Baker D."/>
            <person name="Gharbi K."/>
            <person name="Hall N."/>
            <person name="Watson M."/>
            <person name="Adriaenssens E.M."/>
            <person name="Foster-Nyarko E."/>
            <person name="Jarju S."/>
            <person name="Secka A."/>
            <person name="Antonio M."/>
            <person name="Oren A."/>
            <person name="Chaudhuri R.R."/>
            <person name="La Ragione R."/>
            <person name="Hildebrand F."/>
            <person name="Pallen M.J."/>
        </authorList>
    </citation>
    <scope>NUCLEOTIDE SEQUENCE</scope>
    <source>
        <strain evidence="5">378</strain>
    </source>
</reference>
<comment type="caution">
    <text evidence="5">The sequence shown here is derived from an EMBL/GenBank/DDBJ whole genome shotgun (WGS) entry which is preliminary data.</text>
</comment>
<proteinExistence type="predicted"/>
<feature type="region of interest" description="Disordered" evidence="1">
    <location>
        <begin position="372"/>
        <end position="395"/>
    </location>
</feature>
<gene>
    <name evidence="5" type="ORF">H9847_05705</name>
</gene>
<dbReference type="Gene3D" id="3.50.30.90">
    <property type="match status" value="1"/>
</dbReference>
<feature type="domain" description="DUF4910" evidence="4">
    <location>
        <begin position="13"/>
        <end position="249"/>
    </location>
</feature>
<reference evidence="5" key="2">
    <citation type="submission" date="2021-04" db="EMBL/GenBank/DDBJ databases">
        <authorList>
            <person name="Gilroy R."/>
        </authorList>
    </citation>
    <scope>NUCLEOTIDE SEQUENCE</scope>
    <source>
        <strain evidence="5">378</strain>
    </source>
</reference>
<dbReference type="InterPro" id="IPR032610">
    <property type="entry name" value="DUF2172"/>
</dbReference>
<dbReference type="SUPFAM" id="SSF53187">
    <property type="entry name" value="Zn-dependent exopeptidases"/>
    <property type="match status" value="1"/>
</dbReference>
<protein>
    <submittedName>
        <fullName evidence="5">DUF4910 domain-containing protein</fullName>
    </submittedName>
</protein>
<dbReference type="AlphaFoldDB" id="A0A948TFY8"/>
<dbReference type="InterPro" id="IPR032622">
    <property type="entry name" value="UCP01524_HTH"/>
</dbReference>
<sequence length="652" mass="74445">MYHSAPDSIDPQALLDELFPLCRSLSGYGYDQSLDILARYIPFTIEEYASGSKVFDWTVPPRWELDHAVLKDSHGRVILDATENSLHVLNYSQSFKGRISRAELESHLYSDPTRPQLIPYVMSYYNDRWGFCLSHEQRQSLTDDCYEVDIAARKVAGTIKVGVCDLQGKSERIVQLSSYLCHPSMLNNELSGPLALVYLYHLLRAQPERYYTYRFVINPETIGSLCYISAHLTELQERLEYGLVLSCLCSYYKNGRGKESINPLDLRALNNLEAQARLYPQQEASPPPTQGMPIENATISATPQPDALNQQYFKLQQQLQQQLQESINPNFLPVTLSFQRTRQSVVDELHFVFDQQKQQKLKTLEVSAPSASQSIGSSLRSRMTARSNADAGANSPDTLLAQKLTHQNEPRLLKQWQQALCNDELCYTHGIYSKKRLLSDEERMALYLLRRHDYGTQHGISSAMLDQVLPLSQAYTFAYSRPIDQFLSQLAHSQGDSVSLHRFALMGSDERQYNSPRVNLPVVQVTRVKFDTYPEYHSSGDNQELFALDSILDAALKLWRFLQLYEQQQHKFICQVLGEPQLGKRGLYPDLHSDFGNKEQYERNERALQQVLTVLSLSDGSFTFDELQQSAGCTPFELSSLIEKLQHHGLIK</sequence>
<evidence type="ECO:0000256" key="1">
    <source>
        <dbReference type="SAM" id="MobiDB-lite"/>
    </source>
</evidence>
<dbReference type="Pfam" id="PF16221">
    <property type="entry name" value="HTH_47"/>
    <property type="match status" value="1"/>
</dbReference>
<feature type="domain" description="DUF4910" evidence="4">
    <location>
        <begin position="482"/>
        <end position="566"/>
    </location>
</feature>
<dbReference type="EMBL" id="JAHLFE010000110">
    <property type="protein sequence ID" value="MBU3844350.1"/>
    <property type="molecule type" value="Genomic_DNA"/>
</dbReference>
<dbReference type="Pfam" id="PF09940">
    <property type="entry name" value="DUF2172"/>
    <property type="match status" value="1"/>
</dbReference>
<evidence type="ECO:0000259" key="3">
    <source>
        <dbReference type="Pfam" id="PF16221"/>
    </source>
</evidence>
<dbReference type="Gene3D" id="1.10.10.10">
    <property type="entry name" value="Winged helix-like DNA-binding domain superfamily/Winged helix DNA-binding domain"/>
    <property type="match status" value="1"/>
</dbReference>
<dbReference type="Pfam" id="PF16254">
    <property type="entry name" value="DUF4910"/>
    <property type="match status" value="2"/>
</dbReference>
<accession>A0A948TFY8</accession>